<organism evidence="1 2">
    <name type="scientific">Deinococcus rubellus</name>
    <dbReference type="NCBI Taxonomy" id="1889240"/>
    <lineage>
        <taxon>Bacteria</taxon>
        <taxon>Thermotogati</taxon>
        <taxon>Deinococcota</taxon>
        <taxon>Deinococci</taxon>
        <taxon>Deinococcales</taxon>
        <taxon>Deinococcaceae</taxon>
        <taxon>Deinococcus</taxon>
    </lineage>
</organism>
<dbReference type="CDD" id="cd10440">
    <property type="entry name" value="GIY-YIG_COG3680"/>
    <property type="match status" value="1"/>
</dbReference>
<evidence type="ECO:0000313" key="2">
    <source>
        <dbReference type="Proteomes" id="UP001060261"/>
    </source>
</evidence>
<name>A0ABY5YEY8_9DEIO</name>
<evidence type="ECO:0000313" key="1">
    <source>
        <dbReference type="EMBL" id="UWX63506.1"/>
    </source>
</evidence>
<dbReference type="EMBL" id="CP104213">
    <property type="protein sequence ID" value="UWX63506.1"/>
    <property type="molecule type" value="Genomic_DNA"/>
</dbReference>
<keyword evidence="2" id="KW-1185">Reference proteome</keyword>
<gene>
    <name evidence="1" type="ORF">N0D28_12250</name>
</gene>
<protein>
    <recommendedName>
        <fullName evidence="3">GIY-YIG domain-containing protein</fullName>
    </recommendedName>
</protein>
<dbReference type="RefSeq" id="WP_260559791.1">
    <property type="nucleotide sequence ID" value="NZ_BAABEC010000180.1"/>
</dbReference>
<dbReference type="Proteomes" id="UP001060261">
    <property type="component" value="Chromosome"/>
</dbReference>
<sequence>MAPFLPPEVARQLGFYVYLSLDPRTNPVFYVGEVQGERVLAHLSEEGESRKVRMLHELRDLRLEPQIDVLAHRLPNEETALRIEAAVIDLLGPGALTNVVRGWKSVGLGRMSLSELSGHYAAGPVEITDPVLLIRLNQQYRHQMGALKLYEATRGVWKVAAARASTVRLALAVFEGVVREVYAIESWHPASTLAYQTRSAEDTDAPGRLEFSGHVAPEEIRDRYRGHSVRAYLNRNAQSPVLYVNA</sequence>
<reference evidence="1" key="1">
    <citation type="submission" date="2022-09" db="EMBL/GenBank/DDBJ databases">
        <title>genome sequence of Deinococcus rubellus.</title>
        <authorList>
            <person name="Srinivasan S."/>
        </authorList>
    </citation>
    <scope>NUCLEOTIDE SEQUENCE</scope>
    <source>
        <strain evidence="1">Ant6</strain>
    </source>
</reference>
<accession>A0ABY5YEY8</accession>
<proteinExistence type="predicted"/>
<evidence type="ECO:0008006" key="3">
    <source>
        <dbReference type="Google" id="ProtNLM"/>
    </source>
</evidence>